<keyword evidence="4 7" id="KW-0812">Transmembrane</keyword>
<evidence type="ECO:0000313" key="9">
    <source>
        <dbReference type="Proteomes" id="UP001596409"/>
    </source>
</evidence>
<evidence type="ECO:0000313" key="8">
    <source>
        <dbReference type="EMBL" id="MFC7016108.1"/>
    </source>
</evidence>
<organism evidence="8 9">
    <name type="scientific">Streptomyces viridiviolaceus</name>
    <dbReference type="NCBI Taxonomy" id="68282"/>
    <lineage>
        <taxon>Bacteria</taxon>
        <taxon>Bacillati</taxon>
        <taxon>Actinomycetota</taxon>
        <taxon>Actinomycetes</taxon>
        <taxon>Kitasatosporales</taxon>
        <taxon>Streptomycetaceae</taxon>
        <taxon>Streptomyces</taxon>
    </lineage>
</organism>
<dbReference type="InterPro" id="IPR032808">
    <property type="entry name" value="DoxX"/>
</dbReference>
<sequence>MDTSATDFGILIVRVTLGGMLVIHALNKILGPGGLTGTANWFASIGLHPGRLHAYLATTTELGAGLLMCAGLLQPLTSAGFVGLMAVAAFTDHRGKGFFVFKGGWEYVAVVGLTATAVASTGPGRWSLDHVLGVAFHGIPWAIGSAVVGLTGACVVIVAARRPDRPAAEQPVT</sequence>
<reference evidence="9" key="1">
    <citation type="journal article" date="2019" name="Int. J. Syst. Evol. Microbiol.">
        <title>The Global Catalogue of Microorganisms (GCM) 10K type strain sequencing project: providing services to taxonomists for standard genome sequencing and annotation.</title>
        <authorList>
            <consortium name="The Broad Institute Genomics Platform"/>
            <consortium name="The Broad Institute Genome Sequencing Center for Infectious Disease"/>
            <person name="Wu L."/>
            <person name="Ma J."/>
        </authorList>
    </citation>
    <scope>NUCLEOTIDE SEQUENCE [LARGE SCALE GENOMIC DNA]</scope>
    <source>
        <strain evidence="9">JCM 4855</strain>
    </source>
</reference>
<evidence type="ECO:0000256" key="2">
    <source>
        <dbReference type="ARBA" id="ARBA00006679"/>
    </source>
</evidence>
<feature type="transmembrane region" description="Helical" evidence="7">
    <location>
        <begin position="139"/>
        <end position="160"/>
    </location>
</feature>
<feature type="transmembrane region" description="Helical" evidence="7">
    <location>
        <begin position="62"/>
        <end position="87"/>
    </location>
</feature>
<evidence type="ECO:0000256" key="6">
    <source>
        <dbReference type="ARBA" id="ARBA00023136"/>
    </source>
</evidence>
<evidence type="ECO:0000256" key="1">
    <source>
        <dbReference type="ARBA" id="ARBA00004651"/>
    </source>
</evidence>
<keyword evidence="9" id="KW-1185">Reference proteome</keyword>
<dbReference type="EMBL" id="JBHSYM010000073">
    <property type="protein sequence ID" value="MFC7016108.1"/>
    <property type="molecule type" value="Genomic_DNA"/>
</dbReference>
<proteinExistence type="inferred from homology"/>
<protein>
    <submittedName>
        <fullName evidence="8">DoxX family protein</fullName>
    </submittedName>
</protein>
<comment type="subcellular location">
    <subcellularLocation>
        <location evidence="1">Cell membrane</location>
        <topology evidence="1">Multi-pass membrane protein</topology>
    </subcellularLocation>
</comment>
<keyword evidence="5 7" id="KW-1133">Transmembrane helix</keyword>
<feature type="transmembrane region" description="Helical" evidence="7">
    <location>
        <begin position="99"/>
        <end position="119"/>
    </location>
</feature>
<evidence type="ECO:0000256" key="3">
    <source>
        <dbReference type="ARBA" id="ARBA00022475"/>
    </source>
</evidence>
<comment type="similarity">
    <text evidence="2">Belongs to the DoxX family.</text>
</comment>
<keyword evidence="6 7" id="KW-0472">Membrane</keyword>
<dbReference type="Proteomes" id="UP001596409">
    <property type="component" value="Unassembled WGS sequence"/>
</dbReference>
<gene>
    <name evidence="8" type="ORF">ACFQMH_31310</name>
</gene>
<evidence type="ECO:0000256" key="7">
    <source>
        <dbReference type="SAM" id="Phobius"/>
    </source>
</evidence>
<dbReference type="InterPro" id="IPR051907">
    <property type="entry name" value="DoxX-like_oxidoreductase"/>
</dbReference>
<name>A0ABW2ECH5_9ACTN</name>
<dbReference type="RefSeq" id="WP_229881549.1">
    <property type="nucleotide sequence ID" value="NZ_BMWA01000030.1"/>
</dbReference>
<dbReference type="Pfam" id="PF07681">
    <property type="entry name" value="DoxX"/>
    <property type="match status" value="1"/>
</dbReference>
<dbReference type="PANTHER" id="PTHR33452">
    <property type="entry name" value="OXIDOREDUCTASE CATD-RELATED"/>
    <property type="match status" value="1"/>
</dbReference>
<evidence type="ECO:0000256" key="4">
    <source>
        <dbReference type="ARBA" id="ARBA00022692"/>
    </source>
</evidence>
<evidence type="ECO:0000256" key="5">
    <source>
        <dbReference type="ARBA" id="ARBA00022989"/>
    </source>
</evidence>
<comment type="caution">
    <text evidence="8">The sequence shown here is derived from an EMBL/GenBank/DDBJ whole genome shotgun (WGS) entry which is preliminary data.</text>
</comment>
<dbReference type="PANTHER" id="PTHR33452:SF1">
    <property type="entry name" value="INNER MEMBRANE PROTEIN YPHA-RELATED"/>
    <property type="match status" value="1"/>
</dbReference>
<keyword evidence="3" id="KW-1003">Cell membrane</keyword>
<accession>A0ABW2ECH5</accession>